<evidence type="ECO:0000256" key="1">
    <source>
        <dbReference type="ARBA" id="ARBA00022801"/>
    </source>
</evidence>
<reference evidence="2 3" key="1">
    <citation type="submission" date="2011-09" db="EMBL/GenBank/DDBJ databases">
        <title>The draft genome of Paenibacillus lactis 154.</title>
        <authorList>
            <consortium name="US DOE Joint Genome Institute (JGI-PGF)"/>
            <person name="Lucas S."/>
            <person name="Han J."/>
            <person name="Lapidus A."/>
            <person name="Cheng J.-F."/>
            <person name="Goodwin L."/>
            <person name="Pitluck S."/>
            <person name="Peters L."/>
            <person name="Land M.L."/>
            <person name="Hauser L."/>
            <person name="Siebers A."/>
            <person name="Thelen M."/>
            <person name="Hugenholtz P."/>
            <person name="Allgaier M."/>
            <person name="Woyke T.J."/>
        </authorList>
    </citation>
    <scope>NUCLEOTIDE SEQUENCE [LARGE SCALE GENOMIC DNA]</scope>
    <source>
        <strain evidence="2 3">154</strain>
    </source>
</reference>
<dbReference type="GO" id="GO:0043456">
    <property type="term" value="P:regulation of pentose-phosphate shunt"/>
    <property type="evidence" value="ECO:0007669"/>
    <property type="project" value="TreeGrafter"/>
</dbReference>
<protein>
    <submittedName>
        <fullName evidence="2">Phosphoglycerate mutase</fullName>
    </submittedName>
</protein>
<dbReference type="AlphaFoldDB" id="G4H7R5"/>
<dbReference type="InterPro" id="IPR029033">
    <property type="entry name" value="His_PPase_superfam"/>
</dbReference>
<dbReference type="PANTHER" id="PTHR46517:SF1">
    <property type="entry name" value="FRUCTOSE-2,6-BISPHOSPHATASE TIGAR"/>
    <property type="match status" value="1"/>
</dbReference>
<dbReference type="RefSeq" id="WP_007127202.1">
    <property type="nucleotide sequence ID" value="NZ_AGIP01000001.1"/>
</dbReference>
<dbReference type="Gene3D" id="3.40.50.1240">
    <property type="entry name" value="Phosphoglycerate mutase-like"/>
    <property type="match status" value="1"/>
</dbReference>
<gene>
    <name evidence="2" type="ORF">PaelaDRAFT_0026</name>
</gene>
<dbReference type="GO" id="GO:0045820">
    <property type="term" value="P:negative regulation of glycolytic process"/>
    <property type="evidence" value="ECO:0007669"/>
    <property type="project" value="TreeGrafter"/>
</dbReference>
<dbReference type="OrthoDB" id="9783269at2"/>
<dbReference type="eggNOG" id="COG0406">
    <property type="taxonomic scope" value="Bacteria"/>
</dbReference>
<dbReference type="Pfam" id="PF00300">
    <property type="entry name" value="His_Phos_1"/>
    <property type="match status" value="1"/>
</dbReference>
<organism evidence="2 3">
    <name type="scientific">Paenibacillus lactis 154</name>
    <dbReference type="NCBI Taxonomy" id="743719"/>
    <lineage>
        <taxon>Bacteria</taxon>
        <taxon>Bacillati</taxon>
        <taxon>Bacillota</taxon>
        <taxon>Bacilli</taxon>
        <taxon>Bacillales</taxon>
        <taxon>Paenibacillaceae</taxon>
        <taxon>Paenibacillus</taxon>
    </lineage>
</organism>
<dbReference type="GO" id="GO:0004331">
    <property type="term" value="F:fructose-2,6-bisphosphate 2-phosphatase activity"/>
    <property type="evidence" value="ECO:0007669"/>
    <property type="project" value="TreeGrafter"/>
</dbReference>
<sequence length="324" mass="36147">MREPKDIVNANDEDVGLDAIQSNKAIDANAALEAIDADQAKALNEANDVNEAIVAIDAKDAKDAKDSKDVKNAHPAHFAYHAEDKGDIQLLEKDTSPLQVVLHLVRHGVTRWNQERRYLGHEDQGVISAELERLAPLARRLQGLQWARIYCSDLLRCRQTLRYLLTGNEVQSAGLNGNTEVLPIPGAVYDSRLRELHFGEWEGKTYEDLKGNPLYRRWIEDPAAVTPPGGESWEAFASRIQHFLAGLHQVMCRSFEGDEDGEARGRDSQRIPDLLVVTHGGVIRQIAAATVPDTPFWSLRILPGEELRLKLAWNGLGWQGEIMS</sequence>
<dbReference type="EMBL" id="AGIP01000001">
    <property type="protein sequence ID" value="EHB67900.1"/>
    <property type="molecule type" value="Genomic_DNA"/>
</dbReference>
<dbReference type="Proteomes" id="UP000003891">
    <property type="component" value="Unassembled WGS sequence"/>
</dbReference>
<accession>G4H7R5</accession>
<proteinExistence type="predicted"/>
<dbReference type="GO" id="GO:0005829">
    <property type="term" value="C:cytosol"/>
    <property type="evidence" value="ECO:0007669"/>
    <property type="project" value="TreeGrafter"/>
</dbReference>
<dbReference type="InterPro" id="IPR051695">
    <property type="entry name" value="Phosphoglycerate_Mutase"/>
</dbReference>
<dbReference type="SMART" id="SM00855">
    <property type="entry name" value="PGAM"/>
    <property type="match status" value="1"/>
</dbReference>
<dbReference type="SUPFAM" id="SSF53254">
    <property type="entry name" value="Phosphoglycerate mutase-like"/>
    <property type="match status" value="1"/>
</dbReference>
<evidence type="ECO:0000313" key="2">
    <source>
        <dbReference type="EMBL" id="EHB67900.1"/>
    </source>
</evidence>
<keyword evidence="1" id="KW-0378">Hydrolase</keyword>
<name>G4H7R5_9BACL</name>
<dbReference type="PATRIC" id="fig|743719.3.peg.26"/>
<dbReference type="InterPro" id="IPR013078">
    <property type="entry name" value="His_Pase_superF_clade-1"/>
</dbReference>
<dbReference type="CDD" id="cd07067">
    <property type="entry name" value="HP_PGM_like"/>
    <property type="match status" value="1"/>
</dbReference>
<dbReference type="STRING" id="743719.PaelaDRAFT_0026"/>
<dbReference type="PANTHER" id="PTHR46517">
    <property type="entry name" value="FRUCTOSE-2,6-BISPHOSPHATASE TIGAR"/>
    <property type="match status" value="1"/>
</dbReference>
<evidence type="ECO:0000313" key="3">
    <source>
        <dbReference type="Proteomes" id="UP000003891"/>
    </source>
</evidence>